<dbReference type="AlphaFoldDB" id="T1C544"/>
<feature type="non-terminal residue" evidence="1">
    <location>
        <position position="45"/>
    </location>
</feature>
<organism evidence="1">
    <name type="scientific">mine drainage metagenome</name>
    <dbReference type="NCBI Taxonomy" id="410659"/>
    <lineage>
        <taxon>unclassified sequences</taxon>
        <taxon>metagenomes</taxon>
        <taxon>ecological metagenomes</taxon>
    </lineage>
</organism>
<sequence>MEQVRKTVKEFKMFEPNDRILLAVSGGKDSLALWDILTRLELDVL</sequence>
<name>T1C544_9ZZZZ</name>
<dbReference type="SUPFAM" id="SSF52402">
    <property type="entry name" value="Adenine nucleotide alpha hydrolases-like"/>
    <property type="match status" value="1"/>
</dbReference>
<gene>
    <name evidence="1" type="ORF">B1A_09776</name>
</gene>
<dbReference type="EMBL" id="AUZX01006966">
    <property type="protein sequence ID" value="EQD61245.1"/>
    <property type="molecule type" value="Genomic_DNA"/>
</dbReference>
<dbReference type="Gene3D" id="3.40.50.620">
    <property type="entry name" value="HUPs"/>
    <property type="match status" value="1"/>
</dbReference>
<evidence type="ECO:0000313" key="1">
    <source>
        <dbReference type="EMBL" id="EQD61245.1"/>
    </source>
</evidence>
<proteinExistence type="predicted"/>
<dbReference type="InterPro" id="IPR014729">
    <property type="entry name" value="Rossmann-like_a/b/a_fold"/>
</dbReference>
<comment type="caution">
    <text evidence="1">The sequence shown here is derived from an EMBL/GenBank/DDBJ whole genome shotgun (WGS) entry which is preliminary data.</text>
</comment>
<reference evidence="1" key="1">
    <citation type="submission" date="2013-08" db="EMBL/GenBank/DDBJ databases">
        <authorList>
            <person name="Mendez C."/>
            <person name="Richter M."/>
            <person name="Ferrer M."/>
            <person name="Sanchez J."/>
        </authorList>
    </citation>
    <scope>NUCLEOTIDE SEQUENCE</scope>
</reference>
<protein>
    <submittedName>
        <fullName evidence="1">PP-loop domain protein</fullName>
    </submittedName>
</protein>
<accession>T1C544</accession>
<reference evidence="1" key="2">
    <citation type="journal article" date="2014" name="ISME J.">
        <title>Microbial stratification in low pH oxic and suboxic macroscopic growths along an acid mine drainage.</title>
        <authorList>
            <person name="Mendez-Garcia C."/>
            <person name="Mesa V."/>
            <person name="Sprenger R.R."/>
            <person name="Richter M."/>
            <person name="Diez M.S."/>
            <person name="Solano J."/>
            <person name="Bargiela R."/>
            <person name="Golyshina O.V."/>
            <person name="Manteca A."/>
            <person name="Ramos J.L."/>
            <person name="Gallego J.R."/>
            <person name="Llorente I."/>
            <person name="Martins Dos Santos V.A."/>
            <person name="Jensen O.N."/>
            <person name="Pelaez A.I."/>
            <person name="Sanchez J."/>
            <person name="Ferrer M."/>
        </authorList>
    </citation>
    <scope>NUCLEOTIDE SEQUENCE</scope>
</reference>